<name>A0ABT7DB17_9ACTN</name>
<keyword evidence="2" id="KW-1185">Reference proteome</keyword>
<accession>A0ABT7DB17</accession>
<evidence type="ECO:0000313" key="2">
    <source>
        <dbReference type="Proteomes" id="UP001237194"/>
    </source>
</evidence>
<protein>
    <recommendedName>
        <fullName evidence="3">WXG100 family type VII secretion target</fullName>
    </recommendedName>
</protein>
<sequence>MSEMGLQQSSESSTRNGIQALEMAYSGVQRILQDVHSTRGNLSGTYQGSDGASFGKLLDLWDDQVVIILKNLDEMIDRLNTSLVEHGKAQGSSNAAIDQAFSASEAAFDALSGSGALDGAQK</sequence>
<gene>
    <name evidence="1" type="ORF">P5W92_20430</name>
</gene>
<dbReference type="SUPFAM" id="SSF140453">
    <property type="entry name" value="EsxAB dimer-like"/>
    <property type="match status" value="1"/>
</dbReference>
<comment type="caution">
    <text evidence="1">The sequence shown here is derived from an EMBL/GenBank/DDBJ whole genome shotgun (WGS) entry which is preliminary data.</text>
</comment>
<dbReference type="RefSeq" id="WP_283896710.1">
    <property type="nucleotide sequence ID" value="NZ_JARWAF010000009.1"/>
</dbReference>
<organism evidence="1 2">
    <name type="scientific">Streptomyces pakalii</name>
    <dbReference type="NCBI Taxonomy" id="3036494"/>
    <lineage>
        <taxon>Bacteria</taxon>
        <taxon>Bacillati</taxon>
        <taxon>Actinomycetota</taxon>
        <taxon>Actinomycetes</taxon>
        <taxon>Kitasatosporales</taxon>
        <taxon>Streptomycetaceae</taxon>
        <taxon>Streptomyces</taxon>
    </lineage>
</organism>
<dbReference type="EMBL" id="JARWAF010000009">
    <property type="protein sequence ID" value="MDJ1642753.1"/>
    <property type="molecule type" value="Genomic_DNA"/>
</dbReference>
<dbReference type="InterPro" id="IPR036689">
    <property type="entry name" value="ESAT-6-like_sf"/>
</dbReference>
<evidence type="ECO:0000313" key="1">
    <source>
        <dbReference type="EMBL" id="MDJ1642753.1"/>
    </source>
</evidence>
<dbReference type="Proteomes" id="UP001237194">
    <property type="component" value="Unassembled WGS sequence"/>
</dbReference>
<dbReference type="Gene3D" id="1.10.287.1060">
    <property type="entry name" value="ESAT-6-like"/>
    <property type="match status" value="1"/>
</dbReference>
<evidence type="ECO:0008006" key="3">
    <source>
        <dbReference type="Google" id="ProtNLM"/>
    </source>
</evidence>
<proteinExistence type="predicted"/>
<reference evidence="1 2" key="1">
    <citation type="submission" date="2023-04" db="EMBL/GenBank/DDBJ databases">
        <title>A novel species of the genus Streptomyces: Streptomyces pakalii sp. nov. isolated from a Mexican soil jungle.</title>
        <authorList>
            <person name="Chavez-Hernandez M.A."/>
            <person name="Ortiz-Alvarez J."/>
            <person name="Villa-Tanaca L."/>
            <person name="Hernandez-Rodriguez C."/>
        </authorList>
    </citation>
    <scope>NUCLEOTIDE SEQUENCE [LARGE SCALE GENOMIC DNA]</scope>
    <source>
        <strain evidence="1 2">ENCB-J15</strain>
    </source>
</reference>